<proteinExistence type="predicted"/>
<evidence type="ECO:0000259" key="1">
    <source>
        <dbReference type="Pfam" id="PF20703"/>
    </source>
</evidence>
<dbReference type="InterPro" id="IPR011047">
    <property type="entry name" value="Quinoprotein_ADH-like_sf"/>
</dbReference>
<dbReference type="Gene3D" id="2.130.10.10">
    <property type="entry name" value="YVTN repeat-like/Quinoprotein amine dehydrogenase"/>
    <property type="match status" value="2"/>
</dbReference>
<dbReference type="Proteomes" id="UP000315677">
    <property type="component" value="Unassembled WGS sequence"/>
</dbReference>
<dbReference type="Gene3D" id="2.40.10.10">
    <property type="entry name" value="Trypsin-like serine proteases"/>
    <property type="match status" value="1"/>
</dbReference>
<dbReference type="Gene3D" id="3.40.50.300">
    <property type="entry name" value="P-loop containing nucleotide triphosphate hydrolases"/>
    <property type="match status" value="1"/>
</dbReference>
<feature type="domain" description="Novel STAND NTPase 1" evidence="1">
    <location>
        <begin position="228"/>
        <end position="617"/>
    </location>
</feature>
<dbReference type="RefSeq" id="WP_142052182.1">
    <property type="nucleotide sequence ID" value="NZ_VFPA01000001.1"/>
</dbReference>
<reference evidence="2 3" key="1">
    <citation type="submission" date="2019-06" db="EMBL/GenBank/DDBJ databases">
        <title>Sequencing the genomes of 1000 actinobacteria strains.</title>
        <authorList>
            <person name="Klenk H.-P."/>
        </authorList>
    </citation>
    <scope>NUCLEOTIDE SEQUENCE [LARGE SCALE GENOMIC DNA]</scope>
    <source>
        <strain evidence="2 3">DSM 45301</strain>
    </source>
</reference>
<dbReference type="InterPro" id="IPR049052">
    <property type="entry name" value="nSTAND1"/>
</dbReference>
<dbReference type="SUPFAM" id="SSF50494">
    <property type="entry name" value="Trypsin-like serine proteases"/>
    <property type="match status" value="1"/>
</dbReference>
<dbReference type="EMBL" id="VFPA01000001">
    <property type="protein sequence ID" value="TQM15811.1"/>
    <property type="molecule type" value="Genomic_DNA"/>
</dbReference>
<accession>A0A543E2I9</accession>
<dbReference type="Pfam" id="PF20703">
    <property type="entry name" value="nSTAND1"/>
    <property type="match status" value="1"/>
</dbReference>
<protein>
    <submittedName>
        <fullName evidence="2">AAA ATPase-like protein</fullName>
    </submittedName>
</protein>
<dbReference type="SUPFAM" id="SSF52540">
    <property type="entry name" value="P-loop containing nucleoside triphosphate hydrolases"/>
    <property type="match status" value="1"/>
</dbReference>
<dbReference type="InterPro" id="IPR015943">
    <property type="entry name" value="WD40/YVTN_repeat-like_dom_sf"/>
</dbReference>
<name>A0A543E2I9_9PSEU</name>
<dbReference type="InterPro" id="IPR027417">
    <property type="entry name" value="P-loop_NTPase"/>
</dbReference>
<dbReference type="SUPFAM" id="SSF50998">
    <property type="entry name" value="Quinoprotein alcohol dehydrogenase-like"/>
    <property type="match status" value="1"/>
</dbReference>
<sequence>MADEGSTHVVTAPGTVTSGRAIPALAATACVRVRDRRGDVVGSGFLVGPDLVATCAHVVATAAGTDAYGPAPDAPVAIDFPVLPGGPVPGWARVHRWLPIEEDGTGDVALLRLTAPAPPGAVMPPVRRFDRLWDRPFRVFGFPEGRWDGVWSTGRFRAGQGTGWLQLQGTPGDQPIEGGFSGAPVWDEASDAVVGMTVAADRDPGVTTAYLIPVAQVLGLDPELLPNPYRGLEPFGEEHAEYFFGREPEVRRLRAALDRHPLVAVAGPSGAGKSSLVRAGLLPRLRADGVAVADVRPLPGTPVLPAVVEAVLAPAGHRGDAQRIAAGLADPAGRAAAVAEIADAVSRAPVRRLVLVVDQFEELADADLDAARELLDALAAVSAPSGDGDALRVVLTMRGTALDEVLTADAAEALGPGTVLVGPMDRARLREAVVRPAERAPGLAFEDGLVERILDDAGTEPGRLPLVESLLAQLWARREGGSLTVRGYEEAGGVAGAVAAHAEQVVAGVIAEGRLDELRALCTRLVLPAAEGRFVRRAAPFDELPPRLRALVPPLAAGRLLVAAGGRTGGSVELAHQSLIEHWPRLRGWLESDRAFLAWRSELDAARGRWAAGGHDDGALLRGGALDSAEGWLRERPGEVGTGEAEYVRRSRARQRREVRRWRLVAAVLGVLVLAAGTLSVVAVRRGNQVATQLATANAGNLAGQATARAGTDPVLAAELAAVAWNSDPDSPAARTALADRYAALAGVDGVLTGGPGGPEQLGLRADGDTLLAGQDPRIDFVRDAAAPRPAPPWELPEPTGAAKVLPSPDGTRVGVLAGDGGLRLWTVGAPAPDLELAAPGGPQVLAMGFSPDGTRLGWLTRDRPGRATVHLRDLATGTTRAAPLALDTDDVRLRLTPDPGLVALRTGGGLEVSWTLHHVDGDAPDRTLPPTTTVQGGGSLTATCVDGPVDAGGDTQQAQLEVRDLVTGTERHRIELPTSSCALLWFSLDGRYAVDPFGSLADPPAVELVRITDLVTGVSYQAAAPPLDPTAWPTGEAPVVTALPDGHGGLVAFVAVGPTVLRIPAAREIRFDPGFGSTHYDAPGSVLVTRDSPAAGTSAFDAYDPATGDPIAALPAAVTDAGGWSVQDALVTFGRGPEGWQLDRYELPTLTRTFSARPPSDPAVTDRGVVVSDSGGEVVVALADGYLSAWDGRTGELLGEPRRLADPAADQAVVRMPRLWPRADRPGEAFVAGPAGLELWDARAGRLLATIETPLDLFTDVASAGDRLAIFREGAIEVWDIPTRARVGAIPAPDLARLTGFGTDGLLVSENVLRGEVVFWDLDRLAQAGSVRPSPDGLDRLDGETLEVNGVGGRMPLQLAATAEQWHSHLCRVLPAELSPAARALLPPGAEPSTGCT</sequence>
<gene>
    <name evidence="2" type="ORF">FB558_2604</name>
</gene>
<dbReference type="InterPro" id="IPR009003">
    <property type="entry name" value="Peptidase_S1_PA"/>
</dbReference>
<evidence type="ECO:0000313" key="3">
    <source>
        <dbReference type="Proteomes" id="UP000315677"/>
    </source>
</evidence>
<dbReference type="InterPro" id="IPR043504">
    <property type="entry name" value="Peptidase_S1_PA_chymotrypsin"/>
</dbReference>
<dbReference type="Pfam" id="PF13365">
    <property type="entry name" value="Trypsin_2"/>
    <property type="match status" value="1"/>
</dbReference>
<evidence type="ECO:0000313" key="2">
    <source>
        <dbReference type="EMBL" id="TQM15811.1"/>
    </source>
</evidence>
<keyword evidence="3" id="KW-1185">Reference proteome</keyword>
<organism evidence="2 3">
    <name type="scientific">Pseudonocardia kunmingensis</name>
    <dbReference type="NCBI Taxonomy" id="630975"/>
    <lineage>
        <taxon>Bacteria</taxon>
        <taxon>Bacillati</taxon>
        <taxon>Actinomycetota</taxon>
        <taxon>Actinomycetes</taxon>
        <taxon>Pseudonocardiales</taxon>
        <taxon>Pseudonocardiaceae</taxon>
        <taxon>Pseudonocardia</taxon>
    </lineage>
</organism>
<dbReference type="SUPFAM" id="SSF69322">
    <property type="entry name" value="Tricorn protease domain 2"/>
    <property type="match status" value="1"/>
</dbReference>
<comment type="caution">
    <text evidence="2">The sequence shown here is derived from an EMBL/GenBank/DDBJ whole genome shotgun (WGS) entry which is preliminary data.</text>
</comment>
<dbReference type="OrthoDB" id="134501at2"/>